<evidence type="ECO:0000313" key="3">
    <source>
        <dbReference type="Proteomes" id="UP000481153"/>
    </source>
</evidence>
<protein>
    <recommendedName>
        <fullName evidence="4">PFU domain-containing protein</fullName>
    </recommendedName>
</protein>
<reference evidence="2 3" key="1">
    <citation type="submission" date="2019-07" db="EMBL/GenBank/DDBJ databases">
        <title>Genomics analysis of Aphanomyces spp. identifies a new class of oomycete effector associated with host adaptation.</title>
        <authorList>
            <person name="Gaulin E."/>
        </authorList>
    </citation>
    <scope>NUCLEOTIDE SEQUENCE [LARGE SCALE GENOMIC DNA]</scope>
    <source>
        <strain evidence="2 3">ATCC 201684</strain>
    </source>
</reference>
<evidence type="ECO:0000256" key="1">
    <source>
        <dbReference type="SAM" id="SignalP"/>
    </source>
</evidence>
<dbReference type="VEuPathDB" id="FungiDB:AeMF1_011774"/>
<dbReference type="PANTHER" id="PTHR38150">
    <property type="entry name" value="EF-HAND DOMAIN-CONTAINING PROTEIN"/>
    <property type="match status" value="1"/>
</dbReference>
<comment type="caution">
    <text evidence="2">The sequence shown here is derived from an EMBL/GenBank/DDBJ whole genome shotgun (WGS) entry which is preliminary data.</text>
</comment>
<dbReference type="EMBL" id="VJMJ01000020">
    <property type="protein sequence ID" value="KAF0743189.1"/>
    <property type="molecule type" value="Genomic_DNA"/>
</dbReference>
<dbReference type="Proteomes" id="UP000481153">
    <property type="component" value="Unassembled WGS sequence"/>
</dbReference>
<sequence length="702" mass="77028">MKLFHLFALPALGAAEVLVSLPINVDGSLKNLELMRGQSFERAALSFMEMNGLISDGVESQRSQEIISQLAGMLRENTAQQREIIVSVPLTIDGVEQALTLYRDESTPDAVGRFLRDAAMTEDAKLQAHPQLLELLNYKLTELNADTQQQEVIVSMPLTLAGVESTLTLYRGETVDDAVTRFLRDFPLSDADKAQARPQLAQLLTNKVAESSNQQEPPPQEVLASIPLALGGVESTLTLSRGESVVDAVERFLGGFSMSDADRNQVRGELQQLLSNKVAELNSAREAILTIPLTIAGVDLRLTLFEGEQPSDAITRFLDEARLSPDAIAQVRPQLDQLISTRLAELRQTRQEPVFEFDLNIDGRATTVRHFEGADPLVEARAFAASLGITNEDVLTRFLPQVASEIQKRIDSLSTQAEAKKELFSIPLTVNNQAVVLVHYQGMTPTESAVNFLQQNGMTDANVVDSYLPQIVELINSRLGQEETRKPLVSFPITIGDREQTCNYFEGDSPEVTAQLFLEANGLTNNPNYAAFVQEISLRIRKGVEEIKAAAAAAKPREPLFTLPMKLGDETFNIAYHKDEDPAAIATEFCTSKMTALSAAMGRTVAAEEMQQCKVVVFQTLTRALDEMEAKAVVPPQVASTEAKELLFTLDIDLGEGKNAALPYYAGDDEVEVATQFCVRNNVDEEAVPVLIEAIRNQLAQP</sequence>
<dbReference type="AlphaFoldDB" id="A0A6G0XS79"/>
<dbReference type="Gene3D" id="3.10.20.870">
    <property type="entry name" value="PFU (PLAA family ubiquitin binding), C-terminal domain"/>
    <property type="match status" value="1"/>
</dbReference>
<gene>
    <name evidence="2" type="ORF">Ae201684_001983</name>
</gene>
<accession>A0A6G0XS79</accession>
<dbReference type="InterPro" id="IPR038122">
    <property type="entry name" value="PFU_sf"/>
</dbReference>
<keyword evidence="1" id="KW-0732">Signal</keyword>
<evidence type="ECO:0008006" key="4">
    <source>
        <dbReference type="Google" id="ProtNLM"/>
    </source>
</evidence>
<feature type="chain" id="PRO_5026284238" description="PFU domain-containing protein" evidence="1">
    <location>
        <begin position="16"/>
        <end position="702"/>
    </location>
</feature>
<feature type="signal peptide" evidence="1">
    <location>
        <begin position="1"/>
        <end position="15"/>
    </location>
</feature>
<evidence type="ECO:0000313" key="2">
    <source>
        <dbReference type="EMBL" id="KAF0743189.1"/>
    </source>
</evidence>
<proteinExistence type="predicted"/>
<name>A0A6G0XS79_9STRA</name>
<keyword evidence="3" id="KW-1185">Reference proteome</keyword>
<dbReference type="PANTHER" id="PTHR38150:SF1">
    <property type="entry name" value="PFU DOMAIN-CONTAINING PROTEIN"/>
    <property type="match status" value="1"/>
</dbReference>
<organism evidence="2 3">
    <name type="scientific">Aphanomyces euteiches</name>
    <dbReference type="NCBI Taxonomy" id="100861"/>
    <lineage>
        <taxon>Eukaryota</taxon>
        <taxon>Sar</taxon>
        <taxon>Stramenopiles</taxon>
        <taxon>Oomycota</taxon>
        <taxon>Saprolegniomycetes</taxon>
        <taxon>Saprolegniales</taxon>
        <taxon>Verrucalvaceae</taxon>
        <taxon>Aphanomyces</taxon>
    </lineage>
</organism>